<dbReference type="STRING" id="135651.G0P1A4"/>
<keyword evidence="3" id="KW-1185">Reference proteome</keyword>
<dbReference type="SUPFAM" id="SSF54695">
    <property type="entry name" value="POZ domain"/>
    <property type="match status" value="1"/>
</dbReference>
<accession>G0P1A4</accession>
<gene>
    <name evidence="2" type="ORF">CAEBREN_22873</name>
</gene>
<dbReference type="InterPro" id="IPR002083">
    <property type="entry name" value="MATH/TRAF_dom"/>
</dbReference>
<dbReference type="Proteomes" id="UP000008068">
    <property type="component" value="Unassembled WGS sequence"/>
</dbReference>
<evidence type="ECO:0000259" key="1">
    <source>
        <dbReference type="PROSITE" id="PS50097"/>
    </source>
</evidence>
<dbReference type="Gene3D" id="3.30.710.10">
    <property type="entry name" value="Potassium Channel Kv1.1, Chain A"/>
    <property type="match status" value="1"/>
</dbReference>
<dbReference type="AlphaFoldDB" id="G0P1A4"/>
<sequence>MSIIGKKFLLEHCFQEINSMEEQEMVMGPIEEHLGIPWQLSVKRNEGHLNVVVNCNLPKDNKTWSINTEVKGELVSSKGGIIVKNFRPAYTSTGDTNTGDAFLSWESLENDYLIDGSFHIYVEVKIKKGSGLPKKKLIHFDSPEPNVIQGLLIVEGEKFYVDRMFLASKSTEFNKLFFGKEENLENNEFQLNDVRVSDFQNFLEDVYHAKVIDGNENLVFFCYKQKSF</sequence>
<dbReference type="eggNOG" id="ENOG502QUFU">
    <property type="taxonomic scope" value="Eukaryota"/>
</dbReference>
<dbReference type="PROSITE" id="PS50097">
    <property type="entry name" value="BTB"/>
    <property type="match status" value="1"/>
</dbReference>
<dbReference type="PANTHER" id="PTHR22743">
    <property type="entry name" value="MEPRIN/TRAF-LIKE MATH FAMILY-C.ELEGANS"/>
    <property type="match status" value="1"/>
</dbReference>
<dbReference type="InterPro" id="IPR000210">
    <property type="entry name" value="BTB/POZ_dom"/>
</dbReference>
<dbReference type="CDD" id="cd01165">
    <property type="entry name" value="BTB_POZ"/>
    <property type="match status" value="1"/>
</dbReference>
<dbReference type="Gene3D" id="2.60.210.10">
    <property type="entry name" value="Apoptosis, Tumor Necrosis Factor Receptor Associated Protein 2, Chain A"/>
    <property type="match status" value="1"/>
</dbReference>
<dbReference type="InterPro" id="IPR011333">
    <property type="entry name" value="SKP1/BTB/POZ_sf"/>
</dbReference>
<reference evidence="3" key="1">
    <citation type="submission" date="2011-07" db="EMBL/GenBank/DDBJ databases">
        <authorList>
            <consortium name="Caenorhabditis brenneri Sequencing and Analysis Consortium"/>
            <person name="Wilson R.K."/>
        </authorList>
    </citation>
    <scope>NUCLEOTIDE SEQUENCE [LARGE SCALE GENOMIC DNA]</scope>
    <source>
        <strain evidence="3">PB2801</strain>
    </source>
</reference>
<organism evidence="3">
    <name type="scientific">Caenorhabditis brenneri</name>
    <name type="common">Nematode worm</name>
    <dbReference type="NCBI Taxonomy" id="135651"/>
    <lineage>
        <taxon>Eukaryota</taxon>
        <taxon>Metazoa</taxon>
        <taxon>Ecdysozoa</taxon>
        <taxon>Nematoda</taxon>
        <taxon>Chromadorea</taxon>
        <taxon>Rhabditida</taxon>
        <taxon>Rhabditina</taxon>
        <taxon>Rhabditomorpha</taxon>
        <taxon>Rhabditoidea</taxon>
        <taxon>Rhabditidae</taxon>
        <taxon>Peloderinae</taxon>
        <taxon>Caenorhabditis</taxon>
    </lineage>
</organism>
<dbReference type="SMART" id="SM00061">
    <property type="entry name" value="MATH"/>
    <property type="match status" value="1"/>
</dbReference>
<dbReference type="PANTHER" id="PTHR22743:SF165">
    <property type="entry name" value="BTB AND MATH DOMAIN CONTAINING-RELATED"/>
    <property type="match status" value="1"/>
</dbReference>
<dbReference type="InterPro" id="IPR052664">
    <property type="entry name" value="BTB-MATH_domain_protein"/>
</dbReference>
<dbReference type="SUPFAM" id="SSF49599">
    <property type="entry name" value="TRAF domain-like"/>
    <property type="match status" value="1"/>
</dbReference>
<dbReference type="EMBL" id="GL380010">
    <property type="protein sequence ID" value="EGT42264.1"/>
    <property type="molecule type" value="Genomic_DNA"/>
</dbReference>
<dbReference type="InterPro" id="IPR008974">
    <property type="entry name" value="TRAF-like"/>
</dbReference>
<name>G0P1A4_CAEBE</name>
<dbReference type="OrthoDB" id="531008at2759"/>
<dbReference type="Pfam" id="PF00917">
    <property type="entry name" value="MATH"/>
    <property type="match status" value="1"/>
</dbReference>
<evidence type="ECO:0000313" key="3">
    <source>
        <dbReference type="Proteomes" id="UP000008068"/>
    </source>
</evidence>
<dbReference type="CDD" id="cd00121">
    <property type="entry name" value="MATH"/>
    <property type="match status" value="1"/>
</dbReference>
<proteinExistence type="predicted"/>
<evidence type="ECO:0000313" key="2">
    <source>
        <dbReference type="EMBL" id="EGT42264.1"/>
    </source>
</evidence>
<dbReference type="HOGENOM" id="CLU_051249_1_2_1"/>
<protein>
    <recommendedName>
        <fullName evidence="1">BTB domain-containing protein</fullName>
    </recommendedName>
</protein>
<dbReference type="InParanoid" id="G0P1A4"/>
<dbReference type="Pfam" id="PF00651">
    <property type="entry name" value="BTB"/>
    <property type="match status" value="1"/>
</dbReference>
<feature type="domain" description="BTB" evidence="1">
    <location>
        <begin position="148"/>
        <end position="211"/>
    </location>
</feature>